<keyword evidence="3" id="KW-1185">Reference proteome</keyword>
<feature type="compositionally biased region" description="Low complexity" evidence="1">
    <location>
        <begin position="257"/>
        <end position="267"/>
    </location>
</feature>
<feature type="compositionally biased region" description="Polar residues" evidence="1">
    <location>
        <begin position="111"/>
        <end position="121"/>
    </location>
</feature>
<feature type="compositionally biased region" description="Basic and acidic residues" evidence="1">
    <location>
        <begin position="225"/>
        <end position="234"/>
    </location>
</feature>
<proteinExistence type="predicted"/>
<organism evidence="2 3">
    <name type="scientific">Polyporus arcularius HHB13444</name>
    <dbReference type="NCBI Taxonomy" id="1314778"/>
    <lineage>
        <taxon>Eukaryota</taxon>
        <taxon>Fungi</taxon>
        <taxon>Dikarya</taxon>
        <taxon>Basidiomycota</taxon>
        <taxon>Agaricomycotina</taxon>
        <taxon>Agaricomycetes</taxon>
        <taxon>Polyporales</taxon>
        <taxon>Polyporaceae</taxon>
        <taxon>Polyporus</taxon>
    </lineage>
</organism>
<dbReference type="AlphaFoldDB" id="A0A5C3NSJ2"/>
<accession>A0A5C3NSJ2</accession>
<feature type="region of interest" description="Disordered" evidence="1">
    <location>
        <begin position="194"/>
        <end position="267"/>
    </location>
</feature>
<feature type="region of interest" description="Disordered" evidence="1">
    <location>
        <begin position="48"/>
        <end position="131"/>
    </location>
</feature>
<feature type="compositionally biased region" description="Low complexity" evidence="1">
    <location>
        <begin position="60"/>
        <end position="79"/>
    </location>
</feature>
<feature type="compositionally biased region" description="Basic and acidic residues" evidence="1">
    <location>
        <begin position="97"/>
        <end position="106"/>
    </location>
</feature>
<evidence type="ECO:0000313" key="2">
    <source>
        <dbReference type="EMBL" id="TFK78960.1"/>
    </source>
</evidence>
<evidence type="ECO:0000313" key="3">
    <source>
        <dbReference type="Proteomes" id="UP000308197"/>
    </source>
</evidence>
<sequence length="267" mass="29387">MSSCWEERTGRTVRLRRRRQPAGVCLNSGRSASCLLLHALRCSASKYSARISSGRRRTSQRTTSPSPSPARLATRTTPATRDDGGEDDSGTQTPEEGGGRREEGRGAADTNRPSSRESPTQVLDPGRFRAGFNGRPSQAVWFLRTRPRRSASSWFSPALRRAVAARWRRRRHGRESVEVCRCVRVPRQPAASTCREREHAVGDAPPGLPPPATSTLKMSPIARVPELRLEDRGGARASRVRGTSSHTPRSSVRREMAAAAARAQQYP</sequence>
<gene>
    <name evidence="2" type="ORF">K466DRAFT_668275</name>
</gene>
<name>A0A5C3NSJ2_9APHY</name>
<dbReference type="Proteomes" id="UP000308197">
    <property type="component" value="Unassembled WGS sequence"/>
</dbReference>
<reference evidence="2 3" key="1">
    <citation type="journal article" date="2019" name="Nat. Ecol. Evol.">
        <title>Megaphylogeny resolves global patterns of mushroom evolution.</title>
        <authorList>
            <person name="Varga T."/>
            <person name="Krizsan K."/>
            <person name="Foldi C."/>
            <person name="Dima B."/>
            <person name="Sanchez-Garcia M."/>
            <person name="Sanchez-Ramirez S."/>
            <person name="Szollosi G.J."/>
            <person name="Szarkandi J.G."/>
            <person name="Papp V."/>
            <person name="Albert L."/>
            <person name="Andreopoulos W."/>
            <person name="Angelini C."/>
            <person name="Antonin V."/>
            <person name="Barry K.W."/>
            <person name="Bougher N.L."/>
            <person name="Buchanan P."/>
            <person name="Buyck B."/>
            <person name="Bense V."/>
            <person name="Catcheside P."/>
            <person name="Chovatia M."/>
            <person name="Cooper J."/>
            <person name="Damon W."/>
            <person name="Desjardin D."/>
            <person name="Finy P."/>
            <person name="Geml J."/>
            <person name="Haridas S."/>
            <person name="Hughes K."/>
            <person name="Justo A."/>
            <person name="Karasinski D."/>
            <person name="Kautmanova I."/>
            <person name="Kiss B."/>
            <person name="Kocsube S."/>
            <person name="Kotiranta H."/>
            <person name="LaButti K.M."/>
            <person name="Lechner B.E."/>
            <person name="Liimatainen K."/>
            <person name="Lipzen A."/>
            <person name="Lukacs Z."/>
            <person name="Mihaltcheva S."/>
            <person name="Morgado L.N."/>
            <person name="Niskanen T."/>
            <person name="Noordeloos M.E."/>
            <person name="Ohm R.A."/>
            <person name="Ortiz-Santana B."/>
            <person name="Ovrebo C."/>
            <person name="Racz N."/>
            <person name="Riley R."/>
            <person name="Savchenko A."/>
            <person name="Shiryaev A."/>
            <person name="Soop K."/>
            <person name="Spirin V."/>
            <person name="Szebenyi C."/>
            <person name="Tomsovsky M."/>
            <person name="Tulloss R.E."/>
            <person name="Uehling J."/>
            <person name="Grigoriev I.V."/>
            <person name="Vagvolgyi C."/>
            <person name="Papp T."/>
            <person name="Martin F.M."/>
            <person name="Miettinen O."/>
            <person name="Hibbett D.S."/>
            <person name="Nagy L.G."/>
        </authorList>
    </citation>
    <scope>NUCLEOTIDE SEQUENCE [LARGE SCALE GENOMIC DNA]</scope>
    <source>
        <strain evidence="2 3">HHB13444</strain>
    </source>
</reference>
<feature type="compositionally biased region" description="Polar residues" evidence="1">
    <location>
        <begin position="241"/>
        <end position="250"/>
    </location>
</feature>
<evidence type="ECO:0000256" key="1">
    <source>
        <dbReference type="SAM" id="MobiDB-lite"/>
    </source>
</evidence>
<dbReference type="InParanoid" id="A0A5C3NSJ2"/>
<dbReference type="EMBL" id="ML212237">
    <property type="protein sequence ID" value="TFK78960.1"/>
    <property type="molecule type" value="Genomic_DNA"/>
</dbReference>
<protein>
    <submittedName>
        <fullName evidence="2">Uncharacterized protein</fullName>
    </submittedName>
</protein>